<evidence type="ECO:0000313" key="2">
    <source>
        <dbReference type="EMBL" id="TJZ44614.1"/>
    </source>
</evidence>
<protein>
    <submittedName>
        <fullName evidence="2">Uncharacterized protein</fullName>
    </submittedName>
</protein>
<accession>A0A4U0N4T3</accession>
<comment type="caution">
    <text evidence="2">The sequence shown here is derived from an EMBL/GenBank/DDBJ whole genome shotgun (WGS) entry which is preliminary data.</text>
</comment>
<dbReference type="AlphaFoldDB" id="A0A4U0N4T3"/>
<evidence type="ECO:0000313" key="3">
    <source>
        <dbReference type="Proteomes" id="UP000308697"/>
    </source>
</evidence>
<proteinExistence type="predicted"/>
<dbReference type="RefSeq" id="WP_136743373.1">
    <property type="nucleotide sequence ID" value="NZ_SUMB01000012.1"/>
</dbReference>
<keyword evidence="3" id="KW-1185">Reference proteome</keyword>
<reference evidence="2 3" key="1">
    <citation type="submission" date="2019-04" db="EMBL/GenBank/DDBJ databases">
        <title>Streptomyces piniterrae sp. nov., a heliquinomycin-producing actinomycete isolated from rhizosphere soil of Pinus yunnanensis.</title>
        <authorList>
            <person name="Zhuang X."/>
            <person name="Zhao J."/>
        </authorList>
    </citation>
    <scope>NUCLEOTIDE SEQUENCE [LARGE SCALE GENOMIC DNA]</scope>
    <source>
        <strain evidence="3">jys28</strain>
    </source>
</reference>
<dbReference type="Proteomes" id="UP000308697">
    <property type="component" value="Unassembled WGS sequence"/>
</dbReference>
<organism evidence="2 3">
    <name type="scientific">Streptomyces piniterrae</name>
    <dbReference type="NCBI Taxonomy" id="2571125"/>
    <lineage>
        <taxon>Bacteria</taxon>
        <taxon>Bacillati</taxon>
        <taxon>Actinomycetota</taxon>
        <taxon>Actinomycetes</taxon>
        <taxon>Kitasatosporales</taxon>
        <taxon>Streptomycetaceae</taxon>
        <taxon>Streptomyces</taxon>
    </lineage>
</organism>
<evidence type="ECO:0000256" key="1">
    <source>
        <dbReference type="SAM" id="MobiDB-lite"/>
    </source>
</evidence>
<name>A0A4U0N4T3_9ACTN</name>
<feature type="region of interest" description="Disordered" evidence="1">
    <location>
        <begin position="99"/>
        <end position="128"/>
    </location>
</feature>
<sequence length="128" mass="14032">MGKLVKPIYDHQIDFDDETGRVGEERLATACGSSGRLAAAFYIGECDDTCDCGDCENTEVGWHITLGPFMANVGPRTIGPYTTLPEAIAEADELYEELVPDRSALRTPRRPQPPRTVSIPRGGQPRRP</sequence>
<gene>
    <name evidence="2" type="ORF">FCH28_30320</name>
</gene>
<dbReference type="EMBL" id="SUMB01000012">
    <property type="protein sequence ID" value="TJZ44614.1"/>
    <property type="molecule type" value="Genomic_DNA"/>
</dbReference>